<keyword evidence="1" id="KW-0175">Coiled coil</keyword>
<dbReference type="EMBL" id="JAACJM010000079">
    <property type="protein sequence ID" value="KAF5349803.1"/>
    <property type="molecule type" value="Genomic_DNA"/>
</dbReference>
<proteinExistence type="predicted"/>
<accession>A0A8H5CY87</accession>
<sequence length="195" mass="21795">MDGKYGAGMTTTKAAEDTIDGVRTSEESLRHFLFSKLDLTDDDAFLGADHGQIGEIKVKYNEVGIRLGCQQVVAKTTFIQVVRKELWAKMIFRYRPLDILQANGIAPPPEPVAGEKRSVPPGEVLDLTFSEDENEGEGDAEEIQALEAKLAALRNKRRKVSVNRTWYKVRARARDVLTPWEGKKGCQTSRKGRCD</sequence>
<keyword evidence="3" id="KW-1185">Reference proteome</keyword>
<evidence type="ECO:0000256" key="1">
    <source>
        <dbReference type="SAM" id="Coils"/>
    </source>
</evidence>
<evidence type="ECO:0000313" key="2">
    <source>
        <dbReference type="EMBL" id="KAF5349803.1"/>
    </source>
</evidence>
<organism evidence="2 3">
    <name type="scientific">Tetrapyrgos nigripes</name>
    <dbReference type="NCBI Taxonomy" id="182062"/>
    <lineage>
        <taxon>Eukaryota</taxon>
        <taxon>Fungi</taxon>
        <taxon>Dikarya</taxon>
        <taxon>Basidiomycota</taxon>
        <taxon>Agaricomycotina</taxon>
        <taxon>Agaricomycetes</taxon>
        <taxon>Agaricomycetidae</taxon>
        <taxon>Agaricales</taxon>
        <taxon>Marasmiineae</taxon>
        <taxon>Marasmiaceae</taxon>
        <taxon>Tetrapyrgos</taxon>
    </lineage>
</organism>
<protein>
    <submittedName>
        <fullName evidence="2">Uncharacterized protein</fullName>
    </submittedName>
</protein>
<feature type="coiled-coil region" evidence="1">
    <location>
        <begin position="136"/>
        <end position="163"/>
    </location>
</feature>
<dbReference type="Proteomes" id="UP000559256">
    <property type="component" value="Unassembled WGS sequence"/>
</dbReference>
<name>A0A8H5CY87_9AGAR</name>
<gene>
    <name evidence="2" type="ORF">D9758_010204</name>
</gene>
<dbReference type="AlphaFoldDB" id="A0A8H5CY87"/>
<comment type="caution">
    <text evidence="2">The sequence shown here is derived from an EMBL/GenBank/DDBJ whole genome shotgun (WGS) entry which is preliminary data.</text>
</comment>
<evidence type="ECO:0000313" key="3">
    <source>
        <dbReference type="Proteomes" id="UP000559256"/>
    </source>
</evidence>
<reference evidence="2 3" key="1">
    <citation type="journal article" date="2020" name="ISME J.">
        <title>Uncovering the hidden diversity of litter-decomposition mechanisms in mushroom-forming fungi.</title>
        <authorList>
            <person name="Floudas D."/>
            <person name="Bentzer J."/>
            <person name="Ahren D."/>
            <person name="Johansson T."/>
            <person name="Persson P."/>
            <person name="Tunlid A."/>
        </authorList>
    </citation>
    <scope>NUCLEOTIDE SEQUENCE [LARGE SCALE GENOMIC DNA]</scope>
    <source>
        <strain evidence="2 3">CBS 291.85</strain>
    </source>
</reference>
<dbReference type="OrthoDB" id="3364132at2759"/>